<dbReference type="PANTHER" id="PTHR34001:SF3">
    <property type="entry name" value="BLL7405 PROTEIN"/>
    <property type="match status" value="1"/>
</dbReference>
<feature type="chain" id="PRO_5045971412" evidence="6">
    <location>
        <begin position="23"/>
        <end position="246"/>
    </location>
</feature>
<keyword evidence="2 6" id="KW-0732">Signal</keyword>
<sequence>MKKVLLAGVAVASLVASGAAFAADLPSRQVEPVAPVVAPIFTWTGFYVGVNAGYAWNSNNDDKFYNGATYYNGGNNDDGGFTGGGQIGYNYQFGQFVAGLEADINYADLKGKNSNYALAYNPAAGYFGGTSTGIEWFGTVRARLGVAFDRAFIYGTGGFAYGGGGNDNGFVYNGAYYQNKSDTRTGWTLGAGFEYAITNNITARLEGLYVNLGKEDRNAFLPLYDNRKDTEFGVVRAGLNYKFDSF</sequence>
<dbReference type="EMBL" id="JAASQI010000004">
    <property type="protein sequence ID" value="NIJ58189.1"/>
    <property type="molecule type" value="Genomic_DNA"/>
</dbReference>
<keyword evidence="9" id="KW-1185">Reference proteome</keyword>
<gene>
    <name evidence="8" type="ORF">FHS82_002031</name>
</gene>
<proteinExistence type="inferred from homology"/>
<evidence type="ECO:0000256" key="2">
    <source>
        <dbReference type="ARBA" id="ARBA00022729"/>
    </source>
</evidence>
<evidence type="ECO:0000256" key="4">
    <source>
        <dbReference type="ARBA" id="ARBA00023237"/>
    </source>
</evidence>
<comment type="subcellular location">
    <subcellularLocation>
        <location evidence="1">Cell outer membrane</location>
    </subcellularLocation>
</comment>
<keyword evidence="4" id="KW-0998">Cell outer membrane</keyword>
<evidence type="ECO:0000256" key="3">
    <source>
        <dbReference type="ARBA" id="ARBA00023136"/>
    </source>
</evidence>
<comment type="similarity">
    <text evidence="5">Belongs to the Omp25/RopB family.</text>
</comment>
<name>A0ABX0UZ08_9HYPH</name>
<dbReference type="InterPro" id="IPR011250">
    <property type="entry name" value="OMP/PagP_B-barrel"/>
</dbReference>
<evidence type="ECO:0000256" key="5">
    <source>
        <dbReference type="ARBA" id="ARBA00038306"/>
    </source>
</evidence>
<dbReference type="InterPro" id="IPR051692">
    <property type="entry name" value="OMP-like"/>
</dbReference>
<evidence type="ECO:0000313" key="8">
    <source>
        <dbReference type="EMBL" id="NIJ58189.1"/>
    </source>
</evidence>
<comment type="caution">
    <text evidence="8">The sequence shown here is derived from an EMBL/GenBank/DDBJ whole genome shotgun (WGS) entry which is preliminary data.</text>
</comment>
<feature type="signal peptide" evidence="6">
    <location>
        <begin position="1"/>
        <end position="22"/>
    </location>
</feature>
<evidence type="ECO:0000256" key="6">
    <source>
        <dbReference type="SAM" id="SignalP"/>
    </source>
</evidence>
<dbReference type="InterPro" id="IPR027385">
    <property type="entry name" value="Beta-barrel_OMP"/>
</dbReference>
<evidence type="ECO:0000313" key="9">
    <source>
        <dbReference type="Proteomes" id="UP001429580"/>
    </source>
</evidence>
<organism evidence="8 9">
    <name type="scientific">Pseudochelatococcus lubricantis</name>
    <dbReference type="NCBI Taxonomy" id="1538102"/>
    <lineage>
        <taxon>Bacteria</taxon>
        <taxon>Pseudomonadati</taxon>
        <taxon>Pseudomonadota</taxon>
        <taxon>Alphaproteobacteria</taxon>
        <taxon>Hyphomicrobiales</taxon>
        <taxon>Chelatococcaceae</taxon>
        <taxon>Pseudochelatococcus</taxon>
    </lineage>
</organism>
<dbReference type="Proteomes" id="UP001429580">
    <property type="component" value="Unassembled WGS sequence"/>
</dbReference>
<dbReference type="Gene3D" id="2.40.160.20">
    <property type="match status" value="1"/>
</dbReference>
<dbReference type="Pfam" id="PF13505">
    <property type="entry name" value="OMP_b-brl"/>
    <property type="match status" value="1"/>
</dbReference>
<evidence type="ECO:0000256" key="1">
    <source>
        <dbReference type="ARBA" id="ARBA00004442"/>
    </source>
</evidence>
<protein>
    <submittedName>
        <fullName evidence="8">Outer membrane immunogenic protein</fullName>
    </submittedName>
</protein>
<dbReference type="PANTHER" id="PTHR34001">
    <property type="entry name" value="BLL7405 PROTEIN"/>
    <property type="match status" value="1"/>
</dbReference>
<dbReference type="RefSeq" id="WP_343042549.1">
    <property type="nucleotide sequence ID" value="NZ_JAASQI010000004.1"/>
</dbReference>
<accession>A0ABX0UZ08</accession>
<reference evidence="8 9" key="1">
    <citation type="submission" date="2020-03" db="EMBL/GenBank/DDBJ databases">
        <title>Genomic Encyclopedia of Type Strains, Phase IV (KMG-IV): sequencing the most valuable type-strain genomes for metagenomic binning, comparative biology and taxonomic classification.</title>
        <authorList>
            <person name="Goeker M."/>
        </authorList>
    </citation>
    <scope>NUCLEOTIDE SEQUENCE [LARGE SCALE GENOMIC DNA]</scope>
    <source>
        <strain evidence="8 9">DSM 103870</strain>
    </source>
</reference>
<feature type="domain" description="Outer membrane protein beta-barrel" evidence="7">
    <location>
        <begin position="42"/>
        <end position="243"/>
    </location>
</feature>
<keyword evidence="3" id="KW-0472">Membrane</keyword>
<evidence type="ECO:0000259" key="7">
    <source>
        <dbReference type="Pfam" id="PF13505"/>
    </source>
</evidence>
<dbReference type="SUPFAM" id="SSF56925">
    <property type="entry name" value="OMPA-like"/>
    <property type="match status" value="1"/>
</dbReference>